<keyword evidence="3" id="KW-0813">Transport</keyword>
<feature type="transmembrane region" description="Helical" evidence="13">
    <location>
        <begin position="409"/>
        <end position="428"/>
    </location>
</feature>
<dbReference type="Pfam" id="PF10613">
    <property type="entry name" value="Lig_chan-Glu_bd"/>
    <property type="match status" value="1"/>
</dbReference>
<protein>
    <recommendedName>
        <fullName evidence="18">Ionotropic glutamate receptor L-glutamate and glycine-binding domain-containing protein</fullName>
    </recommendedName>
</protein>
<evidence type="ECO:0000256" key="1">
    <source>
        <dbReference type="ARBA" id="ARBA00004651"/>
    </source>
</evidence>
<keyword evidence="4" id="KW-1003">Cell membrane</keyword>
<name>A0AAG5DD49_ANOAO</name>
<dbReference type="Gene3D" id="3.40.190.10">
    <property type="entry name" value="Periplasmic binding protein-like II"/>
    <property type="match status" value="1"/>
</dbReference>
<evidence type="ECO:0000256" key="11">
    <source>
        <dbReference type="ARBA" id="ARBA00023286"/>
    </source>
</evidence>
<evidence type="ECO:0000256" key="4">
    <source>
        <dbReference type="ARBA" id="ARBA00022475"/>
    </source>
</evidence>
<dbReference type="PANTHER" id="PTHR42643:SF35">
    <property type="entry name" value="IONOTROPIC RECEPTOR 68A, ISOFORM A"/>
    <property type="match status" value="1"/>
</dbReference>
<evidence type="ECO:0000256" key="9">
    <source>
        <dbReference type="ARBA" id="ARBA00023170"/>
    </source>
</evidence>
<evidence type="ECO:0000256" key="7">
    <source>
        <dbReference type="ARBA" id="ARBA00023065"/>
    </source>
</evidence>
<organism evidence="16 17">
    <name type="scientific">Anopheles atroparvus</name>
    <name type="common">European mosquito</name>
    <dbReference type="NCBI Taxonomy" id="41427"/>
    <lineage>
        <taxon>Eukaryota</taxon>
        <taxon>Metazoa</taxon>
        <taxon>Ecdysozoa</taxon>
        <taxon>Arthropoda</taxon>
        <taxon>Hexapoda</taxon>
        <taxon>Insecta</taxon>
        <taxon>Pterygota</taxon>
        <taxon>Neoptera</taxon>
        <taxon>Endopterygota</taxon>
        <taxon>Diptera</taxon>
        <taxon>Nematocera</taxon>
        <taxon>Culicoidea</taxon>
        <taxon>Culicidae</taxon>
        <taxon>Anophelinae</taxon>
        <taxon>Anopheles</taxon>
    </lineage>
</organism>
<dbReference type="EnsemblMetazoa" id="ENSAATROPT010142">
    <property type="protein sequence ID" value="ENSAATROPP009157"/>
    <property type="gene ID" value="ENSAATROPG008244"/>
</dbReference>
<keyword evidence="17" id="KW-1185">Reference proteome</keyword>
<evidence type="ECO:0000256" key="13">
    <source>
        <dbReference type="SAM" id="Phobius"/>
    </source>
</evidence>
<keyword evidence="5 13" id="KW-0812">Transmembrane</keyword>
<feature type="transmembrane region" description="Helical" evidence="13">
    <location>
        <begin position="440"/>
        <end position="461"/>
    </location>
</feature>
<dbReference type="GO" id="GO:0050906">
    <property type="term" value="P:detection of stimulus involved in sensory perception"/>
    <property type="evidence" value="ECO:0007669"/>
    <property type="project" value="UniProtKB-ARBA"/>
</dbReference>
<dbReference type="Gene3D" id="1.10.287.70">
    <property type="match status" value="1"/>
</dbReference>
<dbReference type="GO" id="GO:0015276">
    <property type="term" value="F:ligand-gated monoatomic ion channel activity"/>
    <property type="evidence" value="ECO:0007669"/>
    <property type="project" value="InterPro"/>
</dbReference>
<proteinExistence type="inferred from homology"/>
<comment type="similarity">
    <text evidence="2">Belongs to the glutamate-gated ion channel (TC 1.A.10.1) family.</text>
</comment>
<keyword evidence="6 13" id="KW-1133">Transmembrane helix</keyword>
<evidence type="ECO:0000313" key="17">
    <source>
        <dbReference type="Proteomes" id="UP000075880"/>
    </source>
</evidence>
<evidence type="ECO:0008006" key="18">
    <source>
        <dbReference type="Google" id="ProtNLM"/>
    </source>
</evidence>
<keyword evidence="10" id="KW-0325">Glycoprotein</keyword>
<dbReference type="InterPro" id="IPR052192">
    <property type="entry name" value="Insect_Ionotropic_Sensory_Rcpt"/>
</dbReference>
<feature type="transmembrane region" description="Helical" evidence="13">
    <location>
        <begin position="619"/>
        <end position="639"/>
    </location>
</feature>
<dbReference type="Proteomes" id="UP000075880">
    <property type="component" value="Unassembled WGS sequence"/>
</dbReference>
<evidence type="ECO:0000256" key="3">
    <source>
        <dbReference type="ARBA" id="ARBA00022448"/>
    </source>
</evidence>
<accession>A0AAG5DD49</accession>
<dbReference type="InterPro" id="IPR019594">
    <property type="entry name" value="Glu/Gly-bd"/>
</dbReference>
<evidence type="ECO:0000256" key="10">
    <source>
        <dbReference type="ARBA" id="ARBA00023180"/>
    </source>
</evidence>
<evidence type="ECO:0000259" key="15">
    <source>
        <dbReference type="Pfam" id="PF10613"/>
    </source>
</evidence>
<dbReference type="PANTHER" id="PTHR42643">
    <property type="entry name" value="IONOTROPIC RECEPTOR 20A-RELATED"/>
    <property type="match status" value="1"/>
</dbReference>
<evidence type="ECO:0000256" key="12">
    <source>
        <dbReference type="ARBA" id="ARBA00023303"/>
    </source>
</evidence>
<feature type="domain" description="Ionotropic glutamate receptor C-terminal" evidence="14">
    <location>
        <begin position="362"/>
        <end position="490"/>
    </location>
</feature>
<dbReference type="GO" id="GO:0005886">
    <property type="term" value="C:plasma membrane"/>
    <property type="evidence" value="ECO:0007669"/>
    <property type="project" value="UniProtKB-SubCell"/>
</dbReference>
<evidence type="ECO:0000256" key="5">
    <source>
        <dbReference type="ARBA" id="ARBA00022692"/>
    </source>
</evidence>
<feature type="domain" description="Ionotropic glutamate receptor L-glutamate and glycine-binding" evidence="15">
    <location>
        <begin position="228"/>
        <end position="343"/>
    </location>
</feature>
<evidence type="ECO:0000313" key="16">
    <source>
        <dbReference type="EnsemblMetazoa" id="ENSAATROPP009157"/>
    </source>
</evidence>
<evidence type="ECO:0000259" key="14">
    <source>
        <dbReference type="Pfam" id="PF00060"/>
    </source>
</evidence>
<keyword evidence="9" id="KW-0675">Receptor</keyword>
<feature type="transmembrane region" description="Helical" evidence="13">
    <location>
        <begin position="363"/>
        <end position="388"/>
    </location>
</feature>
<dbReference type="SUPFAM" id="SSF53850">
    <property type="entry name" value="Periplasmic binding protein-like II"/>
    <property type="match status" value="1"/>
</dbReference>
<dbReference type="InterPro" id="IPR001320">
    <property type="entry name" value="Iontro_rcpt_C"/>
</dbReference>
<keyword evidence="12" id="KW-0407">Ion channel</keyword>
<keyword evidence="7" id="KW-0406">Ion transport</keyword>
<sequence>MIQSVNHVSYSIDFNLFETNNLHAEIRWLVLDLVVKMNPGHCNVMIFDAVYEGVFGSEIFQRVNQASWFVIKISQDEDTLDPPSALKCVLADVRKAGCGGYIILLANGVQMERLLRFGDKTRIIDTGARFIMLHDYHLFVSQLHYLWKRIVNVMFVRRVRQKMFNAFNLDRSINSDSSPLYELSTVPFPIPIKGVFFTKIINFWQSGNFRFKNSAFFSNKMTNLGGQTMQVVVLQHTPISSMGKIDDTNHSASSPIYYYGVEIELLKAISKAMHFQMNFYETADADMERWGTIRQNGTLTGLLQEMHEGRANFALADLHHTEYHLGFMDLSIPYNTECLTFLTPEALSDNSWKTLIMPFNGEMWAGVLLSLFSVGFVFYAFSSALAYIHRHEKSYRPEYDLLQHIFDSLAGCIIYTYSMLLLVSLPRLPNGWPLRVLTGWYWVYCVLVVVAYRASFTAILANPMPRLTIDTLQALAESPIRCGAWGEQNRLFFQKADDPQMHVIGAKLDHAPNPHKAVEHVVQGMYAYYENIYLLRQLRSTQKSEKARQTLHIMKQCAVHMPISVGLEKNSPIKPQVDRYIRALVEGGLTGKWLSDAIERFQSNVELPPQEATIDLTKMYAGIIALVLGYGISSIAFVAEKLYWAYFIKCSPIFDKYLLGIQIRKHG</sequence>
<evidence type="ECO:0000256" key="8">
    <source>
        <dbReference type="ARBA" id="ARBA00023136"/>
    </source>
</evidence>
<evidence type="ECO:0000256" key="2">
    <source>
        <dbReference type="ARBA" id="ARBA00008685"/>
    </source>
</evidence>
<comment type="subcellular location">
    <subcellularLocation>
        <location evidence="1">Cell membrane</location>
        <topology evidence="1">Multi-pass membrane protein</topology>
    </subcellularLocation>
</comment>
<keyword evidence="8 13" id="KW-0472">Membrane</keyword>
<keyword evidence="11" id="KW-1071">Ligand-gated ion channel</keyword>
<dbReference type="AlphaFoldDB" id="A0AAG5DD49"/>
<dbReference type="Pfam" id="PF00060">
    <property type="entry name" value="Lig_chan"/>
    <property type="match status" value="1"/>
</dbReference>
<reference evidence="16" key="1">
    <citation type="submission" date="2024-04" db="UniProtKB">
        <authorList>
            <consortium name="EnsemblMetazoa"/>
        </authorList>
    </citation>
    <scope>IDENTIFICATION</scope>
    <source>
        <strain evidence="16">EBRO</strain>
    </source>
</reference>
<evidence type="ECO:0000256" key="6">
    <source>
        <dbReference type="ARBA" id="ARBA00022989"/>
    </source>
</evidence>